<evidence type="ECO:0000313" key="5">
    <source>
        <dbReference type="Proteomes" id="UP000295685"/>
    </source>
</evidence>
<accession>A0A4R8SET3</accession>
<evidence type="ECO:0000256" key="1">
    <source>
        <dbReference type="SAM" id="Phobius"/>
    </source>
</evidence>
<dbReference type="PANTHER" id="PTHR39456">
    <property type="entry name" value="METAL-DEPENDENT HYDROLASE"/>
    <property type="match status" value="1"/>
</dbReference>
<name>A0A4R8SET3_9MYCO</name>
<dbReference type="PANTHER" id="PTHR39456:SF1">
    <property type="entry name" value="METAL-DEPENDENT HYDROLASE"/>
    <property type="match status" value="1"/>
</dbReference>
<organism evidence="2 5">
    <name type="scientific">Mycobacteroides salmoniphilum</name>
    <dbReference type="NCBI Taxonomy" id="404941"/>
    <lineage>
        <taxon>Bacteria</taxon>
        <taxon>Bacillati</taxon>
        <taxon>Actinomycetota</taxon>
        <taxon>Actinomycetes</taxon>
        <taxon>Mycobacteriales</taxon>
        <taxon>Mycobacteriaceae</taxon>
        <taxon>Mycobacteroides</taxon>
    </lineage>
</organism>
<dbReference type="PIRSF" id="PIRSF007580">
    <property type="entry name" value="UCP07580"/>
    <property type="match status" value="1"/>
</dbReference>
<keyword evidence="1" id="KW-1133">Transmembrane helix</keyword>
<gene>
    <name evidence="3" type="ORF">CCUG60883_01706</name>
    <name evidence="2" type="ORF">CCUG60885_01448</name>
</gene>
<dbReference type="Proteomes" id="UP000295685">
    <property type="component" value="Unassembled WGS sequence"/>
</dbReference>
<keyword evidence="4" id="KW-1185">Reference proteome</keyword>
<feature type="transmembrane region" description="Helical" evidence="1">
    <location>
        <begin position="205"/>
        <end position="227"/>
    </location>
</feature>
<keyword evidence="1" id="KW-0472">Membrane</keyword>
<evidence type="ECO:0000313" key="3">
    <source>
        <dbReference type="EMBL" id="TEA04413.1"/>
    </source>
</evidence>
<proteinExistence type="predicted"/>
<dbReference type="AlphaFoldDB" id="A0A4R8SET3"/>
<dbReference type="EMBL" id="PECK01000003">
    <property type="protein sequence ID" value="TDZ95317.1"/>
    <property type="molecule type" value="Genomic_DNA"/>
</dbReference>
<dbReference type="Proteomes" id="UP000294844">
    <property type="component" value="Unassembled WGS sequence"/>
</dbReference>
<dbReference type="InterPro" id="IPR016516">
    <property type="entry name" value="UCP07580"/>
</dbReference>
<evidence type="ECO:0000313" key="4">
    <source>
        <dbReference type="Proteomes" id="UP000294844"/>
    </source>
</evidence>
<dbReference type="GO" id="GO:0016787">
    <property type="term" value="F:hydrolase activity"/>
    <property type="evidence" value="ECO:0007669"/>
    <property type="project" value="UniProtKB-KW"/>
</dbReference>
<keyword evidence="2" id="KW-0378">Hydrolase</keyword>
<keyword evidence="1" id="KW-0812">Transmembrane</keyword>
<comment type="caution">
    <text evidence="2">The sequence shown here is derived from an EMBL/GenBank/DDBJ whole genome shotgun (WGS) entry which is preliminary data.</text>
</comment>
<protein>
    <submittedName>
        <fullName evidence="2 3">Metal-dependent hydrolase</fullName>
    </submittedName>
</protein>
<sequence length="297" mass="34236">MRVGTLAILVADGWRGEVIVEREIKTRRIKFRYPAGSMRRHYVQDDLGMSHVVSVLSGAFPEGEAFMIRSVRAVADQITDPELKKQVAGFIGQEATHSREHRELNERLQEMGYPTAFIDRATRRGLEARTRYSSAKYCLAMTAALEHYTAILAETLLTDERAQQMLGQGEVRSMLLWHALEESEHRTVAFDVYQAIGGTNRMRVFVMWFTTFGFFTLAACASFISLFRDRDFYNPRIFFRSAARLFRSPFFSREVFRRLASYSRKDFHPDDVDNTDLIAKWNAVLFGEQGQIADHLH</sequence>
<reference evidence="4 5" key="1">
    <citation type="journal article" date="2019" name="Sci. Rep.">
        <title>Extended insight into the Mycobacterium chelonae-abscessus complex through whole genome sequencing of Mycobacterium salmoniphilum outbreak and Mycobacterium salmoniphilum-like strains.</title>
        <authorList>
            <person name="Behra P.R.K."/>
            <person name="Das S."/>
            <person name="Pettersson B.M.F."/>
            <person name="Shirreff L."/>
            <person name="DuCote T."/>
            <person name="Jacobsson K.G."/>
            <person name="Ennis D.G."/>
            <person name="Kirsebom L.A."/>
        </authorList>
    </citation>
    <scope>NUCLEOTIDE SEQUENCE [LARGE SCALE GENOMIC DNA]</scope>
    <source>
        <strain evidence="3 4">CCUG 60883</strain>
        <strain evidence="2 5">CCUG 60885</strain>
    </source>
</reference>
<dbReference type="Pfam" id="PF10118">
    <property type="entry name" value="Metal_hydrol"/>
    <property type="match status" value="1"/>
</dbReference>
<dbReference type="EMBL" id="PECM01000008">
    <property type="protein sequence ID" value="TEA04413.1"/>
    <property type="molecule type" value="Genomic_DNA"/>
</dbReference>
<evidence type="ECO:0000313" key="2">
    <source>
        <dbReference type="EMBL" id="TDZ95317.1"/>
    </source>
</evidence>